<dbReference type="CDD" id="cd22054">
    <property type="entry name" value="NAC_NACA"/>
    <property type="match status" value="1"/>
</dbReference>
<evidence type="ECO:0000259" key="2">
    <source>
        <dbReference type="PROSITE" id="PS51151"/>
    </source>
</evidence>
<feature type="domain" description="NAC-A/B" evidence="2">
    <location>
        <begin position="48"/>
        <end position="113"/>
    </location>
</feature>
<dbReference type="GO" id="GO:0005854">
    <property type="term" value="C:nascent polypeptide-associated complex"/>
    <property type="evidence" value="ECO:0007669"/>
    <property type="project" value="InterPro"/>
</dbReference>
<feature type="compositionally biased region" description="Acidic residues" evidence="1">
    <location>
        <begin position="12"/>
        <end position="40"/>
    </location>
</feature>
<feature type="region of interest" description="Disordered" evidence="1">
    <location>
        <begin position="143"/>
        <end position="180"/>
    </location>
</feature>
<feature type="compositionally biased region" description="Low complexity" evidence="1">
    <location>
        <begin position="148"/>
        <end position="164"/>
    </location>
</feature>
<dbReference type="Proteomes" id="UP000241890">
    <property type="component" value="Unassembled WGS sequence"/>
</dbReference>
<dbReference type="EMBL" id="BEYU01000009">
    <property type="protein sequence ID" value="GBG24898.1"/>
    <property type="molecule type" value="Genomic_DNA"/>
</dbReference>
<comment type="caution">
    <text evidence="3">The sequence shown here is derived from an EMBL/GenBank/DDBJ whole genome shotgun (WGS) entry which is preliminary data.</text>
</comment>
<dbReference type="InterPro" id="IPR016641">
    <property type="entry name" value="EGD2/NACA0like"/>
</dbReference>
<keyword evidence="4" id="KW-1185">Reference proteome</keyword>
<dbReference type="PROSITE" id="PS51151">
    <property type="entry name" value="NAC_AB"/>
    <property type="match status" value="1"/>
</dbReference>
<dbReference type="Gene3D" id="1.10.8.10">
    <property type="entry name" value="DNA helicase RuvA subunit, C-terminal domain"/>
    <property type="match status" value="1"/>
</dbReference>
<dbReference type="InterPro" id="IPR002715">
    <property type="entry name" value="Nas_poly-pep-assoc_cplx_dom"/>
</dbReference>
<evidence type="ECO:0000256" key="1">
    <source>
        <dbReference type="SAM" id="MobiDB-lite"/>
    </source>
</evidence>
<feature type="compositionally biased region" description="Acidic residues" evidence="1">
    <location>
        <begin position="165"/>
        <end position="176"/>
    </location>
</feature>
<protein>
    <submittedName>
        <fullName evidence="3">Nascent polypeptide-associated complex subunit alpha</fullName>
    </submittedName>
</protein>
<sequence length="220" mass="23015">MAAAEEPKVQEVTEEEAAALEQEEEVAGEENGGDDEEDEGMPGMSRANRNEKKARKAVQKLGLKSVPGVNRVAIKKKTGEVFAIASPDVMRAPNSDTFIVFGEATMDDSAARAQQLAAQQFGPDGAMNMEKIQELQKQMEALQAQSKAAAGGAEGGEAAAAAEAGEADAEGDDGEVDMSGLDEKDVSLVMEQGKVSKAKAAKVLKANDGDVVNAIMELTM</sequence>
<dbReference type="Gene3D" id="2.20.70.30">
    <property type="entry name" value="Nascent polypeptide-associated complex domain"/>
    <property type="match status" value="1"/>
</dbReference>
<feature type="region of interest" description="Disordered" evidence="1">
    <location>
        <begin position="1"/>
        <end position="58"/>
    </location>
</feature>
<dbReference type="OrthoDB" id="3169036at2759"/>
<organism evidence="3 4">
    <name type="scientific">Hondaea fermentalgiana</name>
    <dbReference type="NCBI Taxonomy" id="2315210"/>
    <lineage>
        <taxon>Eukaryota</taxon>
        <taxon>Sar</taxon>
        <taxon>Stramenopiles</taxon>
        <taxon>Bigyra</taxon>
        <taxon>Labyrinthulomycetes</taxon>
        <taxon>Thraustochytrida</taxon>
        <taxon>Thraustochytriidae</taxon>
        <taxon>Hondaea</taxon>
    </lineage>
</organism>
<dbReference type="PIRSF" id="PIRSF015901">
    <property type="entry name" value="NAC_alpha"/>
    <property type="match status" value="1"/>
</dbReference>
<evidence type="ECO:0000313" key="3">
    <source>
        <dbReference type="EMBL" id="GBG24898.1"/>
    </source>
</evidence>
<accession>A0A2R5G537</accession>
<gene>
    <name evidence="3" type="ORF">FCC1311_011162</name>
</gene>
<dbReference type="Pfam" id="PF01849">
    <property type="entry name" value="NAC"/>
    <property type="match status" value="1"/>
</dbReference>
<evidence type="ECO:0000313" key="4">
    <source>
        <dbReference type="Proteomes" id="UP000241890"/>
    </source>
</evidence>
<reference evidence="3 4" key="1">
    <citation type="submission" date="2017-12" db="EMBL/GenBank/DDBJ databases">
        <title>Sequencing, de novo assembly and annotation of complete genome of a new Thraustochytrid species, strain FCC1311.</title>
        <authorList>
            <person name="Sedici K."/>
            <person name="Godart F."/>
            <person name="Aiese Cigliano R."/>
            <person name="Sanseverino W."/>
            <person name="Barakat M."/>
            <person name="Ortet P."/>
            <person name="Marechal E."/>
            <person name="Cagnac O."/>
            <person name="Amato A."/>
        </authorList>
    </citation>
    <scope>NUCLEOTIDE SEQUENCE [LARGE SCALE GENOMIC DNA]</scope>
</reference>
<dbReference type="InterPro" id="IPR044034">
    <property type="entry name" value="NAC-like_UBA"/>
</dbReference>
<dbReference type="InParanoid" id="A0A2R5G537"/>
<dbReference type="FunCoup" id="A0A2R5G537">
    <property type="interactions" value="150"/>
</dbReference>
<dbReference type="SMART" id="SM01407">
    <property type="entry name" value="NAC"/>
    <property type="match status" value="1"/>
</dbReference>
<dbReference type="AlphaFoldDB" id="A0A2R5G537"/>
<proteinExistence type="predicted"/>
<feature type="compositionally biased region" description="Basic and acidic residues" evidence="1">
    <location>
        <begin position="1"/>
        <end position="11"/>
    </location>
</feature>
<name>A0A2R5G537_9STRA</name>
<dbReference type="PANTHER" id="PTHR21713">
    <property type="entry name" value="NASCENT POLYPEPTIDE ASSOCIATED COMPLEX ALPHA SUBUNIT-RELATED"/>
    <property type="match status" value="1"/>
</dbReference>
<dbReference type="Pfam" id="PF19026">
    <property type="entry name" value="UBA_HYPK"/>
    <property type="match status" value="1"/>
</dbReference>
<dbReference type="InterPro" id="IPR038187">
    <property type="entry name" value="NAC_A/B_dom_sf"/>
</dbReference>